<proteinExistence type="predicted"/>
<protein>
    <submittedName>
        <fullName evidence="1">RimK-related lysine biosynthesis protein, Probable-dependent amine/thiol ligase family Amino-group</fullName>
    </submittedName>
</protein>
<dbReference type="EMBL" id="BK014779">
    <property type="protein sequence ID" value="DAD75325.1"/>
    <property type="molecule type" value="Genomic_DNA"/>
</dbReference>
<evidence type="ECO:0000313" key="1">
    <source>
        <dbReference type="EMBL" id="DAD75325.1"/>
    </source>
</evidence>
<reference evidence="1" key="1">
    <citation type="journal article" date="2021" name="Proc. Natl. Acad. Sci. U.S.A.">
        <title>A Catalog of Tens of Thousands of Viruses from Human Metagenomes Reveals Hidden Associations with Chronic Diseases.</title>
        <authorList>
            <person name="Tisza M.J."/>
            <person name="Buck C.B."/>
        </authorList>
    </citation>
    <scope>NUCLEOTIDE SEQUENCE</scope>
    <source>
        <strain evidence="1">CtDgT26</strain>
    </source>
</reference>
<name>A0A8S5LZ37_9CAUD</name>
<keyword evidence="1" id="KW-0436">Ligase</keyword>
<organism evidence="1">
    <name type="scientific">Podoviridae sp. ctDgT26</name>
    <dbReference type="NCBI Taxonomy" id="2826547"/>
    <lineage>
        <taxon>Viruses</taxon>
        <taxon>Duplodnaviria</taxon>
        <taxon>Heunggongvirae</taxon>
        <taxon>Uroviricota</taxon>
        <taxon>Caudoviricetes</taxon>
    </lineage>
</organism>
<sequence length="108" mass="12087">MAEYIERKKLKEAFDNADPDVYESYPDGYGDWGFGRENVRDVIRGVPTADVAPVVHGRWDDSGRYVFPSGSTAVRCTNCGCALTESEYRMNNWNYCPNCGAKMDGGED</sequence>
<dbReference type="GO" id="GO:0016874">
    <property type="term" value="F:ligase activity"/>
    <property type="evidence" value="ECO:0007669"/>
    <property type="project" value="UniProtKB-KW"/>
</dbReference>
<accession>A0A8S5LZ37</accession>